<sequence>MIIFFSCASISKKIIFFYRILFFCCIISTYYLYIYPPFFYFLYWSLSLEIFHVHVESSVFFLKISFPSSFFSVALFYWCCCIRKKSIYSFSLYSFY</sequence>
<proteinExistence type="predicted"/>
<evidence type="ECO:0000313" key="2">
    <source>
        <dbReference type="WBParaSite" id="PS1159_v2.g441.t1"/>
    </source>
</evidence>
<organism evidence="1 2">
    <name type="scientific">Panagrolaimus sp. PS1159</name>
    <dbReference type="NCBI Taxonomy" id="55785"/>
    <lineage>
        <taxon>Eukaryota</taxon>
        <taxon>Metazoa</taxon>
        <taxon>Ecdysozoa</taxon>
        <taxon>Nematoda</taxon>
        <taxon>Chromadorea</taxon>
        <taxon>Rhabditida</taxon>
        <taxon>Tylenchina</taxon>
        <taxon>Panagrolaimomorpha</taxon>
        <taxon>Panagrolaimoidea</taxon>
        <taxon>Panagrolaimidae</taxon>
        <taxon>Panagrolaimus</taxon>
    </lineage>
</organism>
<dbReference type="WBParaSite" id="PS1159_v2.g441.t1">
    <property type="protein sequence ID" value="PS1159_v2.g441.t1"/>
    <property type="gene ID" value="PS1159_v2.g441"/>
</dbReference>
<dbReference type="Proteomes" id="UP000887580">
    <property type="component" value="Unplaced"/>
</dbReference>
<evidence type="ECO:0000313" key="1">
    <source>
        <dbReference type="Proteomes" id="UP000887580"/>
    </source>
</evidence>
<protein>
    <submittedName>
        <fullName evidence="2">NADH dehydrogenase subunit 4L</fullName>
    </submittedName>
</protein>
<accession>A0AC35GEU2</accession>
<reference evidence="2" key="1">
    <citation type="submission" date="2022-11" db="UniProtKB">
        <authorList>
            <consortium name="WormBaseParasite"/>
        </authorList>
    </citation>
    <scope>IDENTIFICATION</scope>
</reference>
<name>A0AC35GEU2_9BILA</name>